<dbReference type="InterPro" id="IPR000626">
    <property type="entry name" value="Ubiquitin-like_dom"/>
</dbReference>
<organism evidence="2">
    <name type="scientific">Melicertus latisulcatus majanivirus</name>
    <dbReference type="NCBI Taxonomy" id="2984277"/>
    <lineage>
        <taxon>Viruses</taxon>
        <taxon>Viruses incertae sedis</taxon>
        <taxon>Naldaviricetes</taxon>
        <taxon>Nimaviridae</taxon>
    </lineage>
</organism>
<evidence type="ECO:0000259" key="1">
    <source>
        <dbReference type="PROSITE" id="PS50053"/>
    </source>
</evidence>
<name>A0A9C7BVU3_9VIRU</name>
<protein>
    <submittedName>
        <fullName evidence="2">Polyubiquitin</fullName>
    </submittedName>
</protein>
<dbReference type="PRINTS" id="PR00348">
    <property type="entry name" value="UBIQUITIN"/>
</dbReference>
<dbReference type="InterPro" id="IPR019954">
    <property type="entry name" value="Ubiquitin_CS"/>
</dbReference>
<dbReference type="InterPro" id="IPR029071">
    <property type="entry name" value="Ubiquitin-like_domsf"/>
</dbReference>
<dbReference type="PROSITE" id="PS50053">
    <property type="entry name" value="UBIQUITIN_2"/>
    <property type="match status" value="1"/>
</dbReference>
<proteinExistence type="predicted"/>
<dbReference type="SUPFAM" id="SSF54236">
    <property type="entry name" value="Ubiquitin-like"/>
    <property type="match status" value="1"/>
</dbReference>
<feature type="domain" description="Ubiquitin-like" evidence="1">
    <location>
        <begin position="1"/>
        <end position="74"/>
    </location>
</feature>
<reference evidence="2" key="1">
    <citation type="submission" date="2022-10" db="EMBL/GenBank/DDBJ databases">
        <title>Genome sequences of endogenous nimaviruses in decapod crustaceans.</title>
        <authorList>
            <person name="Kawato S."/>
            <person name="Nozaki R."/>
            <person name="Kondo H."/>
            <person name="Hirono I."/>
        </authorList>
    </citation>
    <scope>NUCLEOTIDE SEQUENCE</scope>
    <source>
        <strain evidence="2">Okinawa2016</strain>
    </source>
</reference>
<dbReference type="EMBL" id="LC738874">
    <property type="protein sequence ID" value="BDT62364.1"/>
    <property type="molecule type" value="Genomic_DNA"/>
</dbReference>
<dbReference type="InterPro" id="IPR050158">
    <property type="entry name" value="Ubiquitin_ubiquitin-like"/>
</dbReference>
<dbReference type="FunFam" id="3.10.20.90:FF:000205">
    <property type="entry name" value="2'-5'-oligoadenylate synthase-like protein 2"/>
    <property type="match status" value="1"/>
</dbReference>
<accession>A0A9C7BVU3</accession>
<sequence length="74" mass="8798">MRIHVVILTSEIKSFTLDVTENDTVHTVKEKIHDQEEIPAHQQRLLFDGIPLKDDDMLKDYNVQEQDKIFLYKM</sequence>
<dbReference type="SMART" id="SM00213">
    <property type="entry name" value="UBQ"/>
    <property type="match status" value="1"/>
</dbReference>
<dbReference type="CDD" id="cd17039">
    <property type="entry name" value="Ubl_ubiquitin_like"/>
    <property type="match status" value="1"/>
</dbReference>
<dbReference type="InterPro" id="IPR019956">
    <property type="entry name" value="Ubiquitin_dom"/>
</dbReference>
<dbReference type="Pfam" id="PF00240">
    <property type="entry name" value="ubiquitin"/>
    <property type="match status" value="1"/>
</dbReference>
<dbReference type="PANTHER" id="PTHR10666">
    <property type="entry name" value="UBIQUITIN"/>
    <property type="match status" value="1"/>
</dbReference>
<evidence type="ECO:0000313" key="2">
    <source>
        <dbReference type="EMBL" id="BDT62364.1"/>
    </source>
</evidence>
<dbReference type="Gene3D" id="3.10.20.90">
    <property type="entry name" value="Phosphatidylinositol 3-kinase Catalytic Subunit, Chain A, domain 1"/>
    <property type="match status" value="1"/>
</dbReference>
<dbReference type="PROSITE" id="PS00299">
    <property type="entry name" value="UBIQUITIN_1"/>
    <property type="match status" value="1"/>
</dbReference>